<name>A0A165JD51_EXIGL</name>
<dbReference type="EMBL" id="KV425969">
    <property type="protein sequence ID" value="KZV94675.1"/>
    <property type="molecule type" value="Genomic_DNA"/>
</dbReference>
<protein>
    <submittedName>
        <fullName evidence="1">Uncharacterized protein</fullName>
    </submittedName>
</protein>
<dbReference type="AlphaFoldDB" id="A0A165JD51"/>
<evidence type="ECO:0000313" key="1">
    <source>
        <dbReference type="EMBL" id="KZV94675.1"/>
    </source>
</evidence>
<organism evidence="1 2">
    <name type="scientific">Exidia glandulosa HHB12029</name>
    <dbReference type="NCBI Taxonomy" id="1314781"/>
    <lineage>
        <taxon>Eukaryota</taxon>
        <taxon>Fungi</taxon>
        <taxon>Dikarya</taxon>
        <taxon>Basidiomycota</taxon>
        <taxon>Agaricomycotina</taxon>
        <taxon>Agaricomycetes</taxon>
        <taxon>Auriculariales</taxon>
        <taxon>Exidiaceae</taxon>
        <taxon>Exidia</taxon>
    </lineage>
</organism>
<evidence type="ECO:0000313" key="2">
    <source>
        <dbReference type="Proteomes" id="UP000077266"/>
    </source>
</evidence>
<sequence length="158" mass="18621">MLLNCRRLPCALLPMLTSLDSVCVHRRRMRRNIRRTQQHVPSRSLPYYATQQQRRRCPQKARQVLGEHKYQYGRVVIYTPHREPILAHRRASPPKPTYSPYTTRRIHAQRFILSFHLPSLRIPSPSPPFLYNANTLRRPVRVPSIRLPCSPSTRPLSL</sequence>
<accession>A0A165JD51</accession>
<keyword evidence="2" id="KW-1185">Reference proteome</keyword>
<proteinExistence type="predicted"/>
<dbReference type="Proteomes" id="UP000077266">
    <property type="component" value="Unassembled WGS sequence"/>
</dbReference>
<dbReference type="InParanoid" id="A0A165JD51"/>
<gene>
    <name evidence="1" type="ORF">EXIGLDRAFT_503697</name>
</gene>
<reference evidence="1 2" key="1">
    <citation type="journal article" date="2016" name="Mol. Biol. Evol.">
        <title>Comparative Genomics of Early-Diverging Mushroom-Forming Fungi Provides Insights into the Origins of Lignocellulose Decay Capabilities.</title>
        <authorList>
            <person name="Nagy L.G."/>
            <person name="Riley R."/>
            <person name="Tritt A."/>
            <person name="Adam C."/>
            <person name="Daum C."/>
            <person name="Floudas D."/>
            <person name="Sun H."/>
            <person name="Yadav J.S."/>
            <person name="Pangilinan J."/>
            <person name="Larsson K.H."/>
            <person name="Matsuura K."/>
            <person name="Barry K."/>
            <person name="Labutti K."/>
            <person name="Kuo R."/>
            <person name="Ohm R.A."/>
            <person name="Bhattacharya S.S."/>
            <person name="Shirouzu T."/>
            <person name="Yoshinaga Y."/>
            <person name="Martin F.M."/>
            <person name="Grigoriev I.V."/>
            <person name="Hibbett D.S."/>
        </authorList>
    </citation>
    <scope>NUCLEOTIDE SEQUENCE [LARGE SCALE GENOMIC DNA]</scope>
    <source>
        <strain evidence="1 2">HHB12029</strain>
    </source>
</reference>